<dbReference type="Proteomes" id="UP000195521">
    <property type="component" value="Unassembled WGS sequence"/>
</dbReference>
<keyword evidence="1" id="KW-1133">Transmembrane helix</keyword>
<dbReference type="AlphaFoldDB" id="A0A1Y1JSY4"/>
<reference evidence="3" key="1">
    <citation type="submission" date="2017-04" db="EMBL/GenBank/DDBJ databases">
        <title>Plasmodium gonderi genome.</title>
        <authorList>
            <person name="Arisue N."/>
            <person name="Honma H."/>
            <person name="Kawai S."/>
            <person name="Tougan T."/>
            <person name="Tanabe K."/>
            <person name="Horii T."/>
        </authorList>
    </citation>
    <scope>NUCLEOTIDE SEQUENCE [LARGE SCALE GENOMIC DNA]</scope>
    <source>
        <strain evidence="3">ATCC 30045</strain>
    </source>
</reference>
<gene>
    <name evidence="2" type="ORF">PGO_003590</name>
</gene>
<keyword evidence="1" id="KW-0472">Membrane</keyword>
<dbReference type="OMA" id="YKDICED"/>
<dbReference type="GeneID" id="39745356"/>
<evidence type="ECO:0000313" key="3">
    <source>
        <dbReference type="Proteomes" id="UP000195521"/>
    </source>
</evidence>
<keyword evidence="1" id="KW-0812">Transmembrane</keyword>
<name>A0A1Y1JSY4_PLAGO</name>
<dbReference type="EMBL" id="BDQF01000420">
    <property type="protein sequence ID" value="GAW84548.1"/>
    <property type="molecule type" value="Genomic_DNA"/>
</dbReference>
<feature type="transmembrane region" description="Helical" evidence="1">
    <location>
        <begin position="225"/>
        <end position="244"/>
    </location>
</feature>
<accession>A0A1Y1JSY4</accession>
<keyword evidence="3" id="KW-1185">Reference proteome</keyword>
<organism evidence="2 3">
    <name type="scientific">Plasmodium gonderi</name>
    <dbReference type="NCBI Taxonomy" id="77519"/>
    <lineage>
        <taxon>Eukaryota</taxon>
        <taxon>Sar</taxon>
        <taxon>Alveolata</taxon>
        <taxon>Apicomplexa</taxon>
        <taxon>Aconoidasida</taxon>
        <taxon>Haemosporida</taxon>
        <taxon>Plasmodiidae</taxon>
        <taxon>Plasmodium</taxon>
        <taxon>Plasmodium (Plasmodium)</taxon>
    </lineage>
</organism>
<dbReference type="RefSeq" id="XP_028547137.1">
    <property type="nucleotide sequence ID" value="XM_028691336.1"/>
</dbReference>
<sequence>MGNTITVNKDYNFTGIFPTCTKVYREEADLKKKNPHRLYKDICEDIRKEIRDNYYIFNISCQQLSLYLDHINSTSISNKEPYCKYFGYKLKDELFLVKPTCYGEEDCYAKMMSIKKANMKHVSNVCQNKFKDLDEGTFYVMKKLDELYGSYELLKNGDGYCNLADICANTYVSLLKISQNSNNNTFSKLLEEFRDQYNSVMRLKSECTDVPKTLYSYYGRYAHKAFLSSFIVLLSLIIIIFILYKYTNYISYLPSTIKYLKALWDKRKEALKLNNSFNTEYKNINDKQYQILYNTS</sequence>
<protein>
    <submittedName>
        <fullName evidence="2">Variable surface protein</fullName>
    </submittedName>
</protein>
<evidence type="ECO:0000256" key="1">
    <source>
        <dbReference type="SAM" id="Phobius"/>
    </source>
</evidence>
<proteinExistence type="predicted"/>
<comment type="caution">
    <text evidence="2">The sequence shown here is derived from an EMBL/GenBank/DDBJ whole genome shotgun (WGS) entry which is preliminary data.</text>
</comment>
<evidence type="ECO:0000313" key="2">
    <source>
        <dbReference type="EMBL" id="GAW84548.1"/>
    </source>
</evidence>